<feature type="compositionally biased region" description="Polar residues" evidence="1">
    <location>
        <begin position="317"/>
        <end position="328"/>
    </location>
</feature>
<comment type="caution">
    <text evidence="2">The sequence shown here is derived from an EMBL/GenBank/DDBJ whole genome shotgun (WGS) entry which is preliminary data.</text>
</comment>
<reference evidence="3" key="2">
    <citation type="submission" date="2019-10" db="EMBL/GenBank/DDBJ databases">
        <title>Conservation and host-specific expression of non-tandemly repeated heterogenous ribosome RNA gene in arbuscular mycorrhizal fungi.</title>
        <authorList>
            <person name="Maeda T."/>
            <person name="Kobayashi Y."/>
            <person name="Nakagawa T."/>
            <person name="Ezawa T."/>
            <person name="Yamaguchi K."/>
            <person name="Bino T."/>
            <person name="Nishimoto Y."/>
            <person name="Shigenobu S."/>
            <person name="Kawaguchi M."/>
        </authorList>
    </citation>
    <scope>NUCLEOTIDE SEQUENCE</scope>
    <source>
        <strain evidence="3">HR1</strain>
    </source>
</reference>
<feature type="compositionally biased region" description="Acidic residues" evidence="1">
    <location>
        <begin position="258"/>
        <end position="269"/>
    </location>
</feature>
<gene>
    <name evidence="3" type="ORF">RCL2_000356300</name>
    <name evidence="2" type="ORF">RclHR1_16200006</name>
</gene>
<evidence type="ECO:0000313" key="3">
    <source>
        <dbReference type="EMBL" id="GES76156.1"/>
    </source>
</evidence>
<sequence>MPEYGINEPYAGYNVLVSYLQKYNNVSYYGFLKRNRNVMVDTLFSSFDSQDLNITWSRNFLREAERLVQDKNILADMKTKVNFEHDNNRLRSFWEGVIKEHELRRELFEYENEKKCVLQTLHDLDDKIQTTSAQIAELINNQEEEDPLTIYNNFDQQDDYYNEIWRIKRRKEKSKAIINDVKIPKDLITDSGISLNYNATEENLDGYISCVDSDEDDPKLQERLKKLKEKYKENSRVYQPDTEVPVLEQFIINTSQEQDQEEIPQDDVCNDNPVNPQKQDQVEIPQDDTRDDNPVNPQEQNQAEIPQNDIHNDNPNHNKLPSPNTSYSACDGVGSGVTSTRRKIARKCKKNANYYYGPSPRKRGKASRISPSPSRTLPSPSRLSNFSDEEERPRKRKCIRCPLHCPEQEI</sequence>
<dbReference type="Proteomes" id="UP000615446">
    <property type="component" value="Unassembled WGS sequence"/>
</dbReference>
<organism evidence="2 4">
    <name type="scientific">Rhizophagus clarus</name>
    <dbReference type="NCBI Taxonomy" id="94130"/>
    <lineage>
        <taxon>Eukaryota</taxon>
        <taxon>Fungi</taxon>
        <taxon>Fungi incertae sedis</taxon>
        <taxon>Mucoromycota</taxon>
        <taxon>Glomeromycotina</taxon>
        <taxon>Glomeromycetes</taxon>
        <taxon>Glomerales</taxon>
        <taxon>Glomeraceae</taxon>
        <taxon>Rhizophagus</taxon>
    </lineage>
</organism>
<feature type="region of interest" description="Disordered" evidence="1">
    <location>
        <begin position="256"/>
        <end position="395"/>
    </location>
</feature>
<feature type="compositionally biased region" description="Low complexity" evidence="1">
    <location>
        <begin position="367"/>
        <end position="384"/>
    </location>
</feature>
<dbReference type="EMBL" id="BEXD01000692">
    <property type="protein sequence ID" value="GBB89520.1"/>
    <property type="molecule type" value="Genomic_DNA"/>
</dbReference>
<keyword evidence="4" id="KW-1185">Reference proteome</keyword>
<evidence type="ECO:0000256" key="1">
    <source>
        <dbReference type="SAM" id="MobiDB-lite"/>
    </source>
</evidence>
<dbReference type="OrthoDB" id="2304238at2759"/>
<proteinExistence type="predicted"/>
<dbReference type="EMBL" id="BLAL01000019">
    <property type="protein sequence ID" value="GES76156.1"/>
    <property type="molecule type" value="Genomic_DNA"/>
</dbReference>
<protein>
    <submittedName>
        <fullName evidence="2">Uncharacterized protein</fullName>
    </submittedName>
</protein>
<evidence type="ECO:0000313" key="2">
    <source>
        <dbReference type="EMBL" id="GBB89520.1"/>
    </source>
</evidence>
<reference evidence="2 4" key="1">
    <citation type="submission" date="2017-11" db="EMBL/GenBank/DDBJ databases">
        <title>The genome of Rhizophagus clarus HR1 reveals common genetic basis of auxotrophy among arbuscular mycorrhizal fungi.</title>
        <authorList>
            <person name="Kobayashi Y."/>
        </authorList>
    </citation>
    <scope>NUCLEOTIDE SEQUENCE [LARGE SCALE GENOMIC DNA]</scope>
    <source>
        <strain evidence="2 4">HR1</strain>
    </source>
</reference>
<feature type="compositionally biased region" description="Polar residues" evidence="1">
    <location>
        <begin position="295"/>
        <end position="305"/>
    </location>
</feature>
<dbReference type="AlphaFoldDB" id="A0A2Z6QH69"/>
<accession>A0A2Z6QH69</accession>
<name>A0A2Z6QH69_9GLOM</name>
<feature type="compositionally biased region" description="Basic residues" evidence="1">
    <location>
        <begin position="340"/>
        <end position="350"/>
    </location>
</feature>
<dbReference type="Proteomes" id="UP000247702">
    <property type="component" value="Unassembled WGS sequence"/>
</dbReference>
<evidence type="ECO:0000313" key="4">
    <source>
        <dbReference type="Proteomes" id="UP000247702"/>
    </source>
</evidence>